<dbReference type="CDD" id="cd09083">
    <property type="entry name" value="EEP-1"/>
    <property type="match status" value="1"/>
</dbReference>
<proteinExistence type="predicted"/>
<dbReference type="RefSeq" id="WP_069382186.1">
    <property type="nucleotide sequence ID" value="NZ_CP017141.1"/>
</dbReference>
<evidence type="ECO:0000313" key="4">
    <source>
        <dbReference type="Proteomes" id="UP000094313"/>
    </source>
</evidence>
<protein>
    <submittedName>
        <fullName evidence="3">Endonuclease</fullName>
    </submittedName>
</protein>
<dbReference type="Gene3D" id="3.60.10.10">
    <property type="entry name" value="Endonuclease/exonuclease/phosphatase"/>
    <property type="match status" value="1"/>
</dbReference>
<dbReference type="PANTHER" id="PTHR12121:SF36">
    <property type="entry name" value="ENDONUCLEASE_EXONUCLEASE_PHOSPHATASE DOMAIN-CONTAINING PROTEIN"/>
    <property type="match status" value="1"/>
</dbReference>
<organism evidence="3 4">
    <name type="scientific">Pedobacter steynii</name>
    <dbReference type="NCBI Taxonomy" id="430522"/>
    <lineage>
        <taxon>Bacteria</taxon>
        <taxon>Pseudomonadati</taxon>
        <taxon>Bacteroidota</taxon>
        <taxon>Sphingobacteriia</taxon>
        <taxon>Sphingobacteriales</taxon>
        <taxon>Sphingobacteriaceae</taxon>
        <taxon>Pedobacter</taxon>
    </lineage>
</organism>
<dbReference type="GO" id="GO:0004519">
    <property type="term" value="F:endonuclease activity"/>
    <property type="evidence" value="ECO:0007669"/>
    <property type="project" value="UniProtKB-KW"/>
</dbReference>
<dbReference type="SUPFAM" id="SSF56219">
    <property type="entry name" value="DNase I-like"/>
    <property type="match status" value="1"/>
</dbReference>
<evidence type="ECO:0000259" key="2">
    <source>
        <dbReference type="Pfam" id="PF03372"/>
    </source>
</evidence>
<dbReference type="InterPro" id="IPR050410">
    <property type="entry name" value="CCR4/nocturin_mRNA_transcr"/>
</dbReference>
<reference evidence="3 4" key="1">
    <citation type="submission" date="2016-08" db="EMBL/GenBank/DDBJ databases">
        <authorList>
            <person name="Seilhamer J.J."/>
        </authorList>
    </citation>
    <scope>NUCLEOTIDE SEQUENCE [LARGE SCALE GENOMIC DNA]</scope>
    <source>
        <strain evidence="3 4">DX4</strain>
    </source>
</reference>
<dbReference type="Proteomes" id="UP000094313">
    <property type="component" value="Chromosome"/>
</dbReference>
<evidence type="ECO:0000313" key="3">
    <source>
        <dbReference type="EMBL" id="AOM80528.1"/>
    </source>
</evidence>
<feature type="chain" id="PRO_5009098946" evidence="1">
    <location>
        <begin position="22"/>
        <end position="280"/>
    </location>
</feature>
<keyword evidence="4" id="KW-1185">Reference proteome</keyword>
<evidence type="ECO:0000256" key="1">
    <source>
        <dbReference type="SAM" id="SignalP"/>
    </source>
</evidence>
<dbReference type="InterPro" id="IPR036691">
    <property type="entry name" value="Endo/exonu/phosph_ase_sf"/>
</dbReference>
<feature type="signal peptide" evidence="1">
    <location>
        <begin position="1"/>
        <end position="21"/>
    </location>
</feature>
<dbReference type="PANTHER" id="PTHR12121">
    <property type="entry name" value="CARBON CATABOLITE REPRESSOR PROTEIN 4"/>
    <property type="match status" value="1"/>
</dbReference>
<keyword evidence="3" id="KW-0540">Nuclease</keyword>
<dbReference type="InterPro" id="IPR005135">
    <property type="entry name" value="Endo/exonuclease/phosphatase"/>
</dbReference>
<dbReference type="KEGG" id="psty:BFS30_27245"/>
<name>A0A1D7QPE4_9SPHI</name>
<feature type="domain" description="Endonuclease/exonuclease/phosphatase" evidence="2">
    <location>
        <begin position="28"/>
        <end position="270"/>
    </location>
</feature>
<dbReference type="Pfam" id="PF03372">
    <property type="entry name" value="Exo_endo_phos"/>
    <property type="match status" value="1"/>
</dbReference>
<sequence>MKLRHFIFTGLLSGISMIASAQKLTVGSFNLRYDNAGDEGNRWTNRGPIAANLVRFHQYDVFGTQEGLKNQIADLDSLLPEFTHYGLGRDDGKDAGEHSAIFYRRDKFKLLNKGDFWLSETPDKPGLGWDATCCNRICSWVHLEELKSGKKFYFFNAHFDHQGKIARVESGKLMLKKIKEIAGSSPAIFTGDLNGGQKSQWYLTLANSGLLRDTYTQVKYPYVNNSSFNSWGRDVGGYEIIDHVFVSKGITAKRWGILTDTYHGKFVSDHFPILVDINLK</sequence>
<accession>A0A1D7QPE4</accession>
<dbReference type="AlphaFoldDB" id="A0A1D7QPE4"/>
<dbReference type="EMBL" id="CP017141">
    <property type="protein sequence ID" value="AOM80528.1"/>
    <property type="molecule type" value="Genomic_DNA"/>
</dbReference>
<keyword evidence="3" id="KW-0255">Endonuclease</keyword>
<dbReference type="GO" id="GO:0000175">
    <property type="term" value="F:3'-5'-RNA exonuclease activity"/>
    <property type="evidence" value="ECO:0007669"/>
    <property type="project" value="TreeGrafter"/>
</dbReference>
<keyword evidence="1" id="KW-0732">Signal</keyword>
<dbReference type="OrthoDB" id="9793162at2"/>
<gene>
    <name evidence="3" type="ORF">BFS30_27245</name>
</gene>
<keyword evidence="3" id="KW-0378">Hydrolase</keyword>